<evidence type="ECO:0000256" key="6">
    <source>
        <dbReference type="SAM" id="Phobius"/>
    </source>
</evidence>
<keyword evidence="5 6" id="KW-0472">Membrane</keyword>
<comment type="subcellular location">
    <subcellularLocation>
        <location evidence="1">Cell membrane</location>
        <topology evidence="1">Single-pass membrane protein</topology>
    </subcellularLocation>
</comment>
<dbReference type="InterPro" id="IPR007168">
    <property type="entry name" value="Phageshock_PspC_N"/>
</dbReference>
<protein>
    <submittedName>
        <fullName evidence="8">PspC domain-containing protein</fullName>
    </submittedName>
</protein>
<sequence length="73" mass="8093">MSVFRSRKLYKNGDKKVISGVCAGVADHFNLHVDIVRVISVVALIFAPMVTGIAYLLATILLPEMTSIKRFTR</sequence>
<dbReference type="InterPro" id="IPR052027">
    <property type="entry name" value="PspC"/>
</dbReference>
<evidence type="ECO:0000256" key="3">
    <source>
        <dbReference type="ARBA" id="ARBA00022692"/>
    </source>
</evidence>
<evidence type="ECO:0000313" key="8">
    <source>
        <dbReference type="EMBL" id="MFC6440630.1"/>
    </source>
</evidence>
<organism evidence="8 9">
    <name type="scientific">Pseudobowmanella zhangzhouensis</name>
    <dbReference type="NCBI Taxonomy" id="1537679"/>
    <lineage>
        <taxon>Bacteria</taxon>
        <taxon>Pseudomonadati</taxon>
        <taxon>Pseudomonadota</taxon>
        <taxon>Gammaproteobacteria</taxon>
        <taxon>Alteromonadales</taxon>
        <taxon>Alteromonadaceae</taxon>
    </lineage>
</organism>
<evidence type="ECO:0000313" key="9">
    <source>
        <dbReference type="Proteomes" id="UP001596364"/>
    </source>
</evidence>
<keyword evidence="4 6" id="KW-1133">Transmembrane helix</keyword>
<dbReference type="PANTHER" id="PTHR33885">
    <property type="entry name" value="PHAGE SHOCK PROTEIN C"/>
    <property type="match status" value="1"/>
</dbReference>
<feature type="transmembrane region" description="Helical" evidence="6">
    <location>
        <begin position="38"/>
        <end position="63"/>
    </location>
</feature>
<evidence type="ECO:0000256" key="5">
    <source>
        <dbReference type="ARBA" id="ARBA00023136"/>
    </source>
</evidence>
<evidence type="ECO:0000256" key="2">
    <source>
        <dbReference type="ARBA" id="ARBA00022475"/>
    </source>
</evidence>
<evidence type="ECO:0000259" key="7">
    <source>
        <dbReference type="Pfam" id="PF04024"/>
    </source>
</evidence>
<keyword evidence="9" id="KW-1185">Reference proteome</keyword>
<keyword evidence="3 6" id="KW-0812">Transmembrane</keyword>
<dbReference type="EMBL" id="JBHSUS010000001">
    <property type="protein sequence ID" value="MFC6440630.1"/>
    <property type="molecule type" value="Genomic_DNA"/>
</dbReference>
<evidence type="ECO:0000256" key="1">
    <source>
        <dbReference type="ARBA" id="ARBA00004162"/>
    </source>
</evidence>
<comment type="caution">
    <text evidence="8">The sequence shown here is derived from an EMBL/GenBank/DDBJ whole genome shotgun (WGS) entry which is preliminary data.</text>
</comment>
<feature type="domain" description="Phage shock protein PspC N-terminal" evidence="7">
    <location>
        <begin position="7"/>
        <end position="64"/>
    </location>
</feature>
<dbReference type="Proteomes" id="UP001596364">
    <property type="component" value="Unassembled WGS sequence"/>
</dbReference>
<name>A0ABW1XPD5_9ALTE</name>
<dbReference type="Pfam" id="PF04024">
    <property type="entry name" value="PspC"/>
    <property type="match status" value="1"/>
</dbReference>
<dbReference type="RefSeq" id="WP_131259588.1">
    <property type="nucleotide sequence ID" value="NZ_JBHSUS010000001.1"/>
</dbReference>
<accession>A0ABW1XPD5</accession>
<evidence type="ECO:0000256" key="4">
    <source>
        <dbReference type="ARBA" id="ARBA00022989"/>
    </source>
</evidence>
<reference evidence="9" key="1">
    <citation type="journal article" date="2019" name="Int. J. Syst. Evol. Microbiol.">
        <title>The Global Catalogue of Microorganisms (GCM) 10K type strain sequencing project: providing services to taxonomists for standard genome sequencing and annotation.</title>
        <authorList>
            <consortium name="The Broad Institute Genomics Platform"/>
            <consortium name="The Broad Institute Genome Sequencing Center for Infectious Disease"/>
            <person name="Wu L."/>
            <person name="Ma J."/>
        </authorList>
    </citation>
    <scope>NUCLEOTIDE SEQUENCE [LARGE SCALE GENOMIC DNA]</scope>
    <source>
        <strain evidence="9">CGMCC 1.16031</strain>
    </source>
</reference>
<keyword evidence="2" id="KW-1003">Cell membrane</keyword>
<dbReference type="PANTHER" id="PTHR33885:SF3">
    <property type="entry name" value="PHAGE SHOCK PROTEIN C"/>
    <property type="match status" value="1"/>
</dbReference>
<gene>
    <name evidence="8" type="ORF">ACFP85_10800</name>
</gene>
<proteinExistence type="predicted"/>